<keyword evidence="1" id="KW-0472">Membrane</keyword>
<feature type="transmembrane region" description="Helical" evidence="1">
    <location>
        <begin position="143"/>
        <end position="161"/>
    </location>
</feature>
<feature type="transmembrane region" description="Helical" evidence="1">
    <location>
        <begin position="7"/>
        <end position="32"/>
    </location>
</feature>
<dbReference type="RefSeq" id="WP_089296936.1">
    <property type="nucleotide sequence ID" value="NZ_BOMU01000074.1"/>
</dbReference>
<proteinExistence type="predicted"/>
<feature type="transmembrane region" description="Helical" evidence="1">
    <location>
        <begin position="38"/>
        <end position="57"/>
    </location>
</feature>
<reference evidence="2 3" key="1">
    <citation type="submission" date="2017-06" db="EMBL/GenBank/DDBJ databases">
        <authorList>
            <person name="Kim H.J."/>
            <person name="Triplett B.A."/>
        </authorList>
    </citation>
    <scope>NUCLEOTIDE SEQUENCE [LARGE SCALE GENOMIC DNA]</scope>
    <source>
        <strain evidence="2 3">DSM 43151</strain>
    </source>
</reference>
<dbReference type="AlphaFoldDB" id="A0A239E816"/>
<dbReference type="EMBL" id="FZNR01000015">
    <property type="protein sequence ID" value="SNS40133.1"/>
    <property type="molecule type" value="Genomic_DNA"/>
</dbReference>
<keyword evidence="1" id="KW-1133">Transmembrane helix</keyword>
<accession>A0A239E816</accession>
<evidence type="ECO:0000256" key="1">
    <source>
        <dbReference type="SAM" id="Phobius"/>
    </source>
</evidence>
<gene>
    <name evidence="2" type="ORF">SAMN06264365_11522</name>
</gene>
<dbReference type="OrthoDB" id="3293956at2"/>
<name>A0A239E816_9ACTN</name>
<keyword evidence="3" id="KW-1185">Reference proteome</keyword>
<dbReference type="Proteomes" id="UP000198415">
    <property type="component" value="Unassembled WGS sequence"/>
</dbReference>
<organism evidence="2 3">
    <name type="scientific">Actinoplanes regularis</name>
    <dbReference type="NCBI Taxonomy" id="52697"/>
    <lineage>
        <taxon>Bacteria</taxon>
        <taxon>Bacillati</taxon>
        <taxon>Actinomycetota</taxon>
        <taxon>Actinomycetes</taxon>
        <taxon>Micromonosporales</taxon>
        <taxon>Micromonosporaceae</taxon>
        <taxon>Actinoplanes</taxon>
    </lineage>
</organism>
<evidence type="ECO:0000313" key="3">
    <source>
        <dbReference type="Proteomes" id="UP000198415"/>
    </source>
</evidence>
<feature type="transmembrane region" description="Helical" evidence="1">
    <location>
        <begin position="85"/>
        <end position="108"/>
    </location>
</feature>
<evidence type="ECO:0000313" key="2">
    <source>
        <dbReference type="EMBL" id="SNS40133.1"/>
    </source>
</evidence>
<protein>
    <submittedName>
        <fullName evidence="2">Uncharacterized protein</fullName>
    </submittedName>
</protein>
<keyword evidence="1" id="KW-0812">Transmembrane</keyword>
<sequence>MMSRRALLCYSVLCGAGVLWSGGLILALALGHRPVDKVVVVGVAALLTVPGFAAGILSNRRGYRTQQPRRLWALSSWVPPHVPMWAALTTGVVFFGFWLAIVLAFFALEGNPGINADGAYVLDRTTVVDEATYERQLDHTQQISLGVLGAFATGGAFLCAARATDHEPG</sequence>